<keyword evidence="4" id="KW-0804">Transcription</keyword>
<dbReference type="SUPFAM" id="SSF46689">
    <property type="entry name" value="Homeodomain-like"/>
    <property type="match status" value="1"/>
</dbReference>
<feature type="domain" description="HTH tetR-type" evidence="7">
    <location>
        <begin position="26"/>
        <end position="86"/>
    </location>
</feature>
<dbReference type="AlphaFoldDB" id="A0A516NHC2"/>
<evidence type="ECO:0000256" key="2">
    <source>
        <dbReference type="ARBA" id="ARBA00023015"/>
    </source>
</evidence>
<evidence type="ECO:0000313" key="8">
    <source>
        <dbReference type="EMBL" id="QDP78290.1"/>
    </source>
</evidence>
<dbReference type="Gene3D" id="1.10.357.10">
    <property type="entry name" value="Tetracycline Repressor, domain 2"/>
    <property type="match status" value="1"/>
</dbReference>
<feature type="region of interest" description="Disordered" evidence="6">
    <location>
        <begin position="1"/>
        <end position="25"/>
    </location>
</feature>
<dbReference type="RefSeq" id="WP_143979900.1">
    <property type="nucleotide sequence ID" value="NZ_CP041695.1"/>
</dbReference>
<keyword evidence="2" id="KW-0805">Transcription regulation</keyword>
<dbReference type="PANTHER" id="PTHR30055">
    <property type="entry name" value="HTH-TYPE TRANSCRIPTIONAL REGULATOR RUTR"/>
    <property type="match status" value="1"/>
</dbReference>
<feature type="DNA-binding region" description="H-T-H motif" evidence="5">
    <location>
        <begin position="49"/>
        <end position="68"/>
    </location>
</feature>
<dbReference type="PRINTS" id="PR00455">
    <property type="entry name" value="HTHTETR"/>
</dbReference>
<sequence>MATSRTAESSTPSDRPVGKRVTKRRAETRQRLLDAAYEVFAEVGFGRVKPEQICERAGYTRGAFYSQFTSMDEVFLTMWADRATRLLADVTAVLEQEPVTDIRDARHVVDHFLRAVPMDDKWFRISLEFTAHALRNPELRQVMVAREESITAALLPVVETLLARVGRTVTDREALGQALVAVQDGTMTQCLMEPGKQVNLDRRADLFLRVVLSFSE</sequence>
<evidence type="ECO:0000256" key="1">
    <source>
        <dbReference type="ARBA" id="ARBA00022491"/>
    </source>
</evidence>
<evidence type="ECO:0000313" key="9">
    <source>
        <dbReference type="Proteomes" id="UP000317039"/>
    </source>
</evidence>
<dbReference type="Pfam" id="PF00440">
    <property type="entry name" value="TetR_N"/>
    <property type="match status" value="1"/>
</dbReference>
<dbReference type="GO" id="GO:0000976">
    <property type="term" value="F:transcription cis-regulatory region binding"/>
    <property type="evidence" value="ECO:0007669"/>
    <property type="project" value="TreeGrafter"/>
</dbReference>
<organism evidence="8 9">
    <name type="scientific">Nocardia otitidiscaviarum</name>
    <dbReference type="NCBI Taxonomy" id="1823"/>
    <lineage>
        <taxon>Bacteria</taxon>
        <taxon>Bacillati</taxon>
        <taxon>Actinomycetota</taxon>
        <taxon>Actinomycetes</taxon>
        <taxon>Mycobacteriales</taxon>
        <taxon>Nocardiaceae</taxon>
        <taxon>Nocardia</taxon>
    </lineage>
</organism>
<dbReference type="EMBL" id="CP041695">
    <property type="protein sequence ID" value="QDP78290.1"/>
    <property type="molecule type" value="Genomic_DNA"/>
</dbReference>
<name>A0A516NHC2_9NOCA</name>
<dbReference type="Pfam" id="PF13977">
    <property type="entry name" value="TetR_C_6"/>
    <property type="match status" value="1"/>
</dbReference>
<evidence type="ECO:0000256" key="5">
    <source>
        <dbReference type="PROSITE-ProRule" id="PRU00335"/>
    </source>
</evidence>
<dbReference type="GO" id="GO:0003700">
    <property type="term" value="F:DNA-binding transcription factor activity"/>
    <property type="evidence" value="ECO:0007669"/>
    <property type="project" value="TreeGrafter"/>
</dbReference>
<feature type="compositionally biased region" description="Polar residues" evidence="6">
    <location>
        <begin position="1"/>
        <end position="13"/>
    </location>
</feature>
<dbReference type="SUPFAM" id="SSF48498">
    <property type="entry name" value="Tetracyclin repressor-like, C-terminal domain"/>
    <property type="match status" value="1"/>
</dbReference>
<dbReference type="PANTHER" id="PTHR30055:SF241">
    <property type="entry name" value="TRANSCRIPTIONAL REGULATORY PROTEIN"/>
    <property type="match status" value="1"/>
</dbReference>
<evidence type="ECO:0000259" key="7">
    <source>
        <dbReference type="PROSITE" id="PS50977"/>
    </source>
</evidence>
<dbReference type="InterPro" id="IPR009057">
    <property type="entry name" value="Homeodomain-like_sf"/>
</dbReference>
<evidence type="ECO:0000256" key="6">
    <source>
        <dbReference type="SAM" id="MobiDB-lite"/>
    </source>
</evidence>
<evidence type="ECO:0000256" key="3">
    <source>
        <dbReference type="ARBA" id="ARBA00023125"/>
    </source>
</evidence>
<dbReference type="InterPro" id="IPR050109">
    <property type="entry name" value="HTH-type_TetR-like_transc_reg"/>
</dbReference>
<dbReference type="InterPro" id="IPR036271">
    <property type="entry name" value="Tet_transcr_reg_TetR-rel_C_sf"/>
</dbReference>
<proteinExistence type="predicted"/>
<evidence type="ECO:0000256" key="4">
    <source>
        <dbReference type="ARBA" id="ARBA00023163"/>
    </source>
</evidence>
<keyword evidence="1" id="KW-0678">Repressor</keyword>
<accession>A0A516NHC2</accession>
<dbReference type="Proteomes" id="UP000317039">
    <property type="component" value="Chromosome"/>
</dbReference>
<protein>
    <submittedName>
        <fullName evidence="8">TetR/AcrR family transcriptional regulator</fullName>
    </submittedName>
</protein>
<dbReference type="GeneID" id="80331862"/>
<dbReference type="PROSITE" id="PS50977">
    <property type="entry name" value="HTH_TETR_2"/>
    <property type="match status" value="1"/>
</dbReference>
<reference evidence="8 9" key="1">
    <citation type="submission" date="2019-07" db="EMBL/GenBank/DDBJ databases">
        <title>Complete Genome Sequence and Methylome Analysis of Nocardia otitidis-caviarum NEB252.</title>
        <authorList>
            <person name="Fomenkov A."/>
            <person name="Anton B.P."/>
            <person name="Vincze T."/>
            <person name="Roberts R.J."/>
        </authorList>
    </citation>
    <scope>NUCLEOTIDE SEQUENCE [LARGE SCALE GENOMIC DNA]</scope>
    <source>
        <strain evidence="8 9">NEB252</strain>
    </source>
</reference>
<dbReference type="InterPro" id="IPR039538">
    <property type="entry name" value="BetI_C"/>
</dbReference>
<gene>
    <name evidence="8" type="ORF">FOH10_05570</name>
</gene>
<dbReference type="InterPro" id="IPR001647">
    <property type="entry name" value="HTH_TetR"/>
</dbReference>
<dbReference type="KEGG" id="nod:FOH10_05570"/>
<keyword evidence="3 5" id="KW-0238">DNA-binding</keyword>